<evidence type="ECO:0000313" key="3">
    <source>
        <dbReference type="EMBL" id="GAA0511341.1"/>
    </source>
</evidence>
<evidence type="ECO:0000313" key="5">
    <source>
        <dbReference type="Proteomes" id="UP000597989"/>
    </source>
</evidence>
<accession>A0A917JHQ5</accession>
<keyword evidence="2" id="KW-1133">Transmembrane helix</keyword>
<reference evidence="4 5" key="2">
    <citation type="journal article" date="2014" name="Int. J. Syst. Evol. Microbiol.">
        <title>Complete genome sequence of Corynebacterium casei LMG S-19264T (=DSM 44701T), isolated from a smear-ripened cheese.</title>
        <authorList>
            <consortium name="US DOE Joint Genome Institute (JGI-PGF)"/>
            <person name="Walter F."/>
            <person name="Albersmeier A."/>
            <person name="Kalinowski J."/>
            <person name="Ruckert C."/>
        </authorList>
    </citation>
    <scope>NUCLEOTIDE SEQUENCE [LARGE SCALE GENOMIC DNA]</scope>
    <source>
        <strain evidence="4 5">CGMCC 4.7206</strain>
    </source>
</reference>
<keyword evidence="2" id="KW-0472">Membrane</keyword>
<reference evidence="4" key="4">
    <citation type="submission" date="2020-09" db="EMBL/GenBank/DDBJ databases">
        <authorList>
            <person name="Sun Q."/>
            <person name="Zhou Y."/>
        </authorList>
    </citation>
    <scope>NUCLEOTIDE SEQUENCE</scope>
    <source>
        <strain evidence="4">CGMCC 4.7206</strain>
    </source>
</reference>
<proteinExistence type="predicted"/>
<protein>
    <submittedName>
        <fullName evidence="4">Uncharacterized protein</fullName>
    </submittedName>
</protein>
<evidence type="ECO:0000256" key="2">
    <source>
        <dbReference type="SAM" id="Phobius"/>
    </source>
</evidence>
<feature type="transmembrane region" description="Helical" evidence="2">
    <location>
        <begin position="55"/>
        <end position="79"/>
    </location>
</feature>
<feature type="region of interest" description="Disordered" evidence="1">
    <location>
        <begin position="1"/>
        <end position="51"/>
    </location>
</feature>
<organism evidence="4 5">
    <name type="scientific">Saccharopolyspora thermophila</name>
    <dbReference type="NCBI Taxonomy" id="89367"/>
    <lineage>
        <taxon>Bacteria</taxon>
        <taxon>Bacillati</taxon>
        <taxon>Actinomycetota</taxon>
        <taxon>Actinomycetes</taxon>
        <taxon>Pseudonocardiales</taxon>
        <taxon>Pseudonocardiaceae</taxon>
        <taxon>Saccharopolyspora</taxon>
    </lineage>
</organism>
<evidence type="ECO:0000313" key="6">
    <source>
        <dbReference type="Proteomes" id="UP001500220"/>
    </source>
</evidence>
<gene>
    <name evidence="3" type="ORF">GCM10009545_11700</name>
    <name evidence="4" type="ORF">GCM10011581_01480</name>
</gene>
<sequence>MSYPPQDPYGAQSGPYPSGSYPTGPYQQPGSSDDFWRHVASSQPPTPPKKSHTGLIIGLVAGGVAVLAAIVVVVVLVAVNSGGRIEAGDCMSLASERGGAMTAARCGSAESDYQVVEVHEGSNHELCTDTYSNVVDGRTYCIVLDVKVGDCLTSFQESEEILPLKLDCSKAEDQVTKVAATDDAENTCDEDEGYYVFSRPARTVCFGDVQGA</sequence>
<reference evidence="3" key="1">
    <citation type="journal article" date="2014" name="Int. J. Syst. Evol. Microbiol.">
        <title>Complete genome of a new Firmicutes species belonging to the dominant human colonic microbiota ('Ruminococcus bicirculans') reveals two chromosomes and a selective capacity to utilize plant glucans.</title>
        <authorList>
            <consortium name="NISC Comparative Sequencing Program"/>
            <person name="Wegmann U."/>
            <person name="Louis P."/>
            <person name="Goesmann A."/>
            <person name="Henrissat B."/>
            <person name="Duncan S.H."/>
            <person name="Flint H.J."/>
        </authorList>
    </citation>
    <scope>NUCLEOTIDE SEQUENCE</scope>
    <source>
        <strain evidence="3">JCM 10664</strain>
    </source>
</reference>
<feature type="compositionally biased region" description="Low complexity" evidence="1">
    <location>
        <begin position="8"/>
        <end position="26"/>
    </location>
</feature>
<dbReference type="Proteomes" id="UP001500220">
    <property type="component" value="Unassembled WGS sequence"/>
</dbReference>
<reference evidence="6" key="3">
    <citation type="journal article" date="2019" name="Int. J. Syst. Evol. Microbiol.">
        <title>The Global Catalogue of Microorganisms (GCM) 10K type strain sequencing project: providing services to taxonomists for standard genome sequencing and annotation.</title>
        <authorList>
            <consortium name="The Broad Institute Genomics Platform"/>
            <consortium name="The Broad Institute Genome Sequencing Center for Infectious Disease"/>
            <person name="Wu L."/>
            <person name="Ma J."/>
        </authorList>
    </citation>
    <scope>NUCLEOTIDE SEQUENCE [LARGE SCALE GENOMIC DNA]</scope>
    <source>
        <strain evidence="6">JCM 10664</strain>
    </source>
</reference>
<evidence type="ECO:0000256" key="1">
    <source>
        <dbReference type="SAM" id="MobiDB-lite"/>
    </source>
</evidence>
<keyword evidence="6" id="KW-1185">Reference proteome</keyword>
<dbReference type="Proteomes" id="UP000597989">
    <property type="component" value="Unassembled WGS sequence"/>
</dbReference>
<evidence type="ECO:0000313" key="4">
    <source>
        <dbReference type="EMBL" id="GGI68277.1"/>
    </source>
</evidence>
<dbReference type="EMBL" id="BMMT01000001">
    <property type="protein sequence ID" value="GGI68277.1"/>
    <property type="molecule type" value="Genomic_DNA"/>
</dbReference>
<reference evidence="3" key="5">
    <citation type="submission" date="2023-12" db="EMBL/GenBank/DDBJ databases">
        <authorList>
            <person name="Sun Q."/>
            <person name="Inoue M."/>
        </authorList>
    </citation>
    <scope>NUCLEOTIDE SEQUENCE</scope>
    <source>
        <strain evidence="3">JCM 10664</strain>
    </source>
</reference>
<keyword evidence="2" id="KW-0812">Transmembrane</keyword>
<dbReference type="AlphaFoldDB" id="A0A917JHQ5"/>
<comment type="caution">
    <text evidence="4">The sequence shown here is derived from an EMBL/GenBank/DDBJ whole genome shotgun (WGS) entry which is preliminary data.</text>
</comment>
<dbReference type="EMBL" id="BAAAHC010000005">
    <property type="protein sequence ID" value="GAA0511341.1"/>
    <property type="molecule type" value="Genomic_DNA"/>
</dbReference>
<name>A0A917JHQ5_9PSEU</name>
<dbReference type="RefSeq" id="WP_188984314.1">
    <property type="nucleotide sequence ID" value="NZ_BAAAHC010000005.1"/>
</dbReference>